<dbReference type="CDD" id="cd06558">
    <property type="entry name" value="crotonase-like"/>
    <property type="match status" value="1"/>
</dbReference>
<organism evidence="1 2">
    <name type="scientific">Streptomyces dengpaensis</name>
    <dbReference type="NCBI Taxonomy" id="2049881"/>
    <lineage>
        <taxon>Bacteria</taxon>
        <taxon>Bacillati</taxon>
        <taxon>Actinomycetota</taxon>
        <taxon>Actinomycetes</taxon>
        <taxon>Kitasatosporales</taxon>
        <taxon>Streptomycetaceae</taxon>
        <taxon>Streptomyces</taxon>
    </lineage>
</organism>
<dbReference type="InterPro" id="IPR001753">
    <property type="entry name" value="Enoyl-CoA_hydra/iso"/>
</dbReference>
<gene>
    <name evidence="1" type="ORF">C4B68_04215</name>
</gene>
<sequence length="240" mass="25212">MMNSVDSAWSGGIEQEVVGAISVLTIHNGERNLLNPGMLNDIRARLQECDDNPDIRAVLLTGAGETFCGGLDIAPIKAGADPALFGKALIETLRIFPRLGLPVAAAVNGDALASGASFVAACDFAVAVDSARIGTVEASAGIWPMIAQVPIIHRLGPRLAMENIGSGEPFTAERAREVGLVQAVVEAGRAAVVAREWLDKALRAAGAGAPGRRSLYEFASMSYDDAFDASLPRFIELFDH</sequence>
<dbReference type="InterPro" id="IPR029045">
    <property type="entry name" value="ClpP/crotonase-like_dom_sf"/>
</dbReference>
<dbReference type="SUPFAM" id="SSF52096">
    <property type="entry name" value="ClpP/crotonase"/>
    <property type="match status" value="1"/>
</dbReference>
<dbReference type="EMBL" id="CP026652">
    <property type="protein sequence ID" value="AVH55132.1"/>
    <property type="molecule type" value="Genomic_DNA"/>
</dbReference>
<dbReference type="PANTHER" id="PTHR11941:SF54">
    <property type="entry name" value="ENOYL-COA HYDRATASE, MITOCHONDRIAL"/>
    <property type="match status" value="1"/>
</dbReference>
<reference evidence="1 2" key="1">
    <citation type="submission" date="2018-02" db="EMBL/GenBank/DDBJ databases">
        <title>Complete genome sequence of Streptomyces dengpaensis, the producer of angucyclines.</title>
        <authorList>
            <person name="Yumei L."/>
        </authorList>
    </citation>
    <scope>NUCLEOTIDE SEQUENCE [LARGE SCALE GENOMIC DNA]</scope>
    <source>
        <strain evidence="1 2">XZHG99</strain>
    </source>
</reference>
<accession>A0ABN5HZU2</accession>
<evidence type="ECO:0000313" key="1">
    <source>
        <dbReference type="EMBL" id="AVH55132.1"/>
    </source>
</evidence>
<dbReference type="Gene3D" id="3.90.226.10">
    <property type="entry name" value="2-enoyl-CoA Hydratase, Chain A, domain 1"/>
    <property type="match status" value="1"/>
</dbReference>
<protein>
    <submittedName>
        <fullName evidence="1">Enoyl-CoA hydratase/isomerase family protein</fullName>
    </submittedName>
</protein>
<evidence type="ECO:0000313" key="2">
    <source>
        <dbReference type="Proteomes" id="UP000238413"/>
    </source>
</evidence>
<proteinExistence type="predicted"/>
<keyword evidence="2" id="KW-1185">Reference proteome</keyword>
<dbReference type="Pfam" id="PF00378">
    <property type="entry name" value="ECH_1"/>
    <property type="match status" value="1"/>
</dbReference>
<dbReference type="PANTHER" id="PTHR11941">
    <property type="entry name" value="ENOYL-COA HYDRATASE-RELATED"/>
    <property type="match status" value="1"/>
</dbReference>
<name>A0ABN5HZU2_9ACTN</name>
<dbReference type="Proteomes" id="UP000238413">
    <property type="component" value="Chromosome"/>
</dbReference>